<reference evidence="3 5" key="2">
    <citation type="journal article" date="2014" name="PLoS Genet.">
        <title>Phylogenetically driven sequencing of extremely halophilic archaea reveals strategies for static and dynamic osmo-response.</title>
        <authorList>
            <person name="Becker E.A."/>
            <person name="Seitzer P.M."/>
            <person name="Tritt A."/>
            <person name="Larsen D."/>
            <person name="Krusor M."/>
            <person name="Yao A.I."/>
            <person name="Wu D."/>
            <person name="Madern D."/>
            <person name="Eisen J.A."/>
            <person name="Darling A.E."/>
            <person name="Facciotti M.T."/>
        </authorList>
    </citation>
    <scope>NUCLEOTIDE SEQUENCE [LARGE SCALE GENOMIC DNA]</scope>
    <source>
        <strain evidence="3">B3</strain>
        <strain evidence="5">DSM 18796 / CECT 7217 / JCM 14584 / KCTC 4019 / B3</strain>
    </source>
</reference>
<dbReference type="KEGG" id="hje:HacjB3_00210"/>
<feature type="transmembrane region" description="Helical" evidence="1">
    <location>
        <begin position="80"/>
        <end position="99"/>
    </location>
</feature>
<evidence type="ECO:0000313" key="5">
    <source>
        <dbReference type="Proteomes" id="UP000011645"/>
    </source>
</evidence>
<evidence type="ECO:0000256" key="1">
    <source>
        <dbReference type="SAM" id="Phobius"/>
    </source>
</evidence>
<keyword evidence="1" id="KW-0812">Transmembrane</keyword>
<protein>
    <submittedName>
        <fullName evidence="2">Uncharacterized protein</fullName>
    </submittedName>
</protein>
<evidence type="ECO:0000313" key="4">
    <source>
        <dbReference type="Proteomes" id="UP000000390"/>
    </source>
</evidence>
<keyword evidence="1" id="KW-0472">Membrane</keyword>
<dbReference type="Proteomes" id="UP000000390">
    <property type="component" value="Chromosome"/>
</dbReference>
<keyword evidence="1" id="KW-1133">Transmembrane helix</keyword>
<dbReference type="GeneID" id="9417835"/>
<dbReference type="PATRIC" id="fig|795797.18.peg.43"/>
<reference evidence="2 4" key="1">
    <citation type="journal article" date="2010" name="J. Bacteriol.">
        <title>Complete genome sequence of Halalkalicoccus jeotgali B3(T), an extremely halophilic archaeon.</title>
        <authorList>
            <person name="Roh S.W."/>
            <person name="Nam Y.D."/>
            <person name="Nam S.H."/>
            <person name="Choi S.H."/>
            <person name="Park H.S."/>
            <person name="Bae J.W."/>
        </authorList>
    </citation>
    <scope>NUCLEOTIDE SEQUENCE [LARGE SCALE GENOMIC DNA]</scope>
    <source>
        <strain evidence="2">B3</strain>
        <strain evidence="4">DSM 18796 / CECT 7217 / JCM 14584 / KCTC 4019 / B3</strain>
    </source>
</reference>
<sequence>MVSELDRWFQPRNRTEVIVGLVVGYCLVGLLVSYWGGGIDWDNPAVIAWVGTVTSVTVGALIGAFGIVTGDYYRRREPYLTGMKVFGAIALLSVASIAVV</sequence>
<feature type="transmembrane region" description="Helical" evidence="1">
    <location>
        <begin position="17"/>
        <end position="35"/>
    </location>
</feature>
<dbReference type="EMBL" id="CP002062">
    <property type="protein sequence ID" value="ADJ13435.1"/>
    <property type="molecule type" value="Genomic_DNA"/>
</dbReference>
<dbReference type="EMBL" id="AOHV01000045">
    <property type="protein sequence ID" value="ELY33090.1"/>
    <property type="molecule type" value="Genomic_DNA"/>
</dbReference>
<gene>
    <name evidence="2" type="ordered locus">HacjB3_00210</name>
    <name evidence="3" type="ORF">C497_19122</name>
</gene>
<feature type="transmembrane region" description="Helical" evidence="1">
    <location>
        <begin position="47"/>
        <end position="68"/>
    </location>
</feature>
<organism evidence="2 4">
    <name type="scientific">Halalkalicoccus jeotgali (strain DSM 18796 / CECT 7217 / JCM 14584 / KCTC 4019 / B3)</name>
    <dbReference type="NCBI Taxonomy" id="795797"/>
    <lineage>
        <taxon>Archaea</taxon>
        <taxon>Methanobacteriati</taxon>
        <taxon>Methanobacteriota</taxon>
        <taxon>Stenosarchaea group</taxon>
        <taxon>Halobacteria</taxon>
        <taxon>Halobacteriales</taxon>
        <taxon>Halococcaceae</taxon>
        <taxon>Halalkalicoccus</taxon>
    </lineage>
</organism>
<dbReference type="HOGENOM" id="CLU_2299246_0_0_2"/>
<name>D8J3U4_HALJB</name>
<proteinExistence type="predicted"/>
<accession>D8J3U4</accession>
<evidence type="ECO:0000313" key="3">
    <source>
        <dbReference type="EMBL" id="ELY33090.1"/>
    </source>
</evidence>
<dbReference type="Proteomes" id="UP000011645">
    <property type="component" value="Unassembled WGS sequence"/>
</dbReference>
<dbReference type="RefSeq" id="WP_008419155.1">
    <property type="nucleotide sequence ID" value="NC_014297.1"/>
</dbReference>
<evidence type="ECO:0000313" key="2">
    <source>
        <dbReference type="EMBL" id="ADJ13435.1"/>
    </source>
</evidence>
<keyword evidence="5" id="KW-1185">Reference proteome</keyword>
<dbReference type="AlphaFoldDB" id="D8J3U4"/>
<dbReference type="OrthoDB" id="376060at2157"/>